<evidence type="ECO:0000256" key="1">
    <source>
        <dbReference type="SAM" id="MobiDB-lite"/>
    </source>
</evidence>
<feature type="compositionally biased region" description="Acidic residues" evidence="1">
    <location>
        <begin position="67"/>
        <end position="78"/>
    </location>
</feature>
<accession>A0A2P5XBP1</accession>
<protein>
    <submittedName>
        <fullName evidence="2">Uncharacterized protein</fullName>
    </submittedName>
</protein>
<dbReference type="EMBL" id="KZ665238">
    <property type="protein sequence ID" value="PPS00748.1"/>
    <property type="molecule type" value="Genomic_DNA"/>
</dbReference>
<dbReference type="AlphaFoldDB" id="A0A2P5XBP1"/>
<feature type="region of interest" description="Disordered" evidence="1">
    <location>
        <begin position="60"/>
        <end position="100"/>
    </location>
</feature>
<evidence type="ECO:0000313" key="3">
    <source>
        <dbReference type="Proteomes" id="UP000239757"/>
    </source>
</evidence>
<reference evidence="2 3" key="1">
    <citation type="submission" date="2015-01" db="EMBL/GenBank/DDBJ databases">
        <title>Genome of allotetraploid Gossypium barbadense reveals genomic plasticity and fiber elongation in cotton evolution.</title>
        <authorList>
            <person name="Chen X."/>
            <person name="Liu X."/>
            <person name="Zhao B."/>
            <person name="Zheng H."/>
            <person name="Hu Y."/>
            <person name="Lu G."/>
            <person name="Yang C."/>
            <person name="Chen J."/>
            <person name="Shan C."/>
            <person name="Zhang L."/>
            <person name="Zhou Y."/>
            <person name="Wang L."/>
            <person name="Guo W."/>
            <person name="Bai Y."/>
            <person name="Ruan J."/>
            <person name="Shangguan X."/>
            <person name="Mao Y."/>
            <person name="Jiang J."/>
            <person name="Zhu Y."/>
            <person name="Lei J."/>
            <person name="Kang H."/>
            <person name="Chen S."/>
            <person name="He X."/>
            <person name="Wang R."/>
            <person name="Wang Y."/>
            <person name="Chen J."/>
            <person name="Wang L."/>
            <person name="Yu S."/>
            <person name="Wang B."/>
            <person name="Wei J."/>
            <person name="Song S."/>
            <person name="Lu X."/>
            <person name="Gao Z."/>
            <person name="Gu W."/>
            <person name="Deng X."/>
            <person name="Ma D."/>
            <person name="Wang S."/>
            <person name="Liang W."/>
            <person name="Fang L."/>
            <person name="Cai C."/>
            <person name="Zhu X."/>
            <person name="Zhou B."/>
            <person name="Zhang Y."/>
            <person name="Chen Z."/>
            <person name="Xu S."/>
            <person name="Zhu R."/>
            <person name="Wang S."/>
            <person name="Zhang T."/>
            <person name="Zhao G."/>
        </authorList>
    </citation>
    <scope>NUCLEOTIDE SEQUENCE [LARGE SCALE GENOMIC DNA]</scope>
    <source>
        <strain evidence="3">cv. Xinhai21</strain>
        <tissue evidence="2">Leaf</tissue>
    </source>
</reference>
<gene>
    <name evidence="2" type="ORF">GOBAR_AA19922</name>
</gene>
<proteinExistence type="predicted"/>
<sequence>MESFSLQVLLSKETPSCGWLRHSLEGCCAGAFREASEGGMLVGSKRKEYEGKLYRPSWKCCGGGYDGGEDDEGDEREDEGGRKEDGREGDEGTSREDMWSTEILSFAALDPSPFQPQY</sequence>
<feature type="compositionally biased region" description="Basic and acidic residues" evidence="1">
    <location>
        <begin position="79"/>
        <end position="98"/>
    </location>
</feature>
<organism evidence="2 3">
    <name type="scientific">Gossypium barbadense</name>
    <name type="common">Sea Island cotton</name>
    <name type="synonym">Hibiscus barbadensis</name>
    <dbReference type="NCBI Taxonomy" id="3634"/>
    <lineage>
        <taxon>Eukaryota</taxon>
        <taxon>Viridiplantae</taxon>
        <taxon>Streptophyta</taxon>
        <taxon>Embryophyta</taxon>
        <taxon>Tracheophyta</taxon>
        <taxon>Spermatophyta</taxon>
        <taxon>Magnoliopsida</taxon>
        <taxon>eudicotyledons</taxon>
        <taxon>Gunneridae</taxon>
        <taxon>Pentapetalae</taxon>
        <taxon>rosids</taxon>
        <taxon>malvids</taxon>
        <taxon>Malvales</taxon>
        <taxon>Malvaceae</taxon>
        <taxon>Malvoideae</taxon>
        <taxon>Gossypium</taxon>
    </lineage>
</organism>
<evidence type="ECO:0000313" key="2">
    <source>
        <dbReference type="EMBL" id="PPS00748.1"/>
    </source>
</evidence>
<name>A0A2P5XBP1_GOSBA</name>
<dbReference type="Proteomes" id="UP000239757">
    <property type="component" value="Unassembled WGS sequence"/>
</dbReference>